<dbReference type="WBParaSite" id="PSAMB.scaffold9114size5357.g32125.t1">
    <property type="protein sequence ID" value="PSAMB.scaffold9114size5357.g32125.t1"/>
    <property type="gene ID" value="PSAMB.scaffold9114size5357.g32125"/>
</dbReference>
<protein>
    <submittedName>
        <fullName evidence="3">Uncharacterized protein</fullName>
    </submittedName>
</protein>
<reference evidence="3" key="1">
    <citation type="submission" date="2022-11" db="UniProtKB">
        <authorList>
            <consortium name="WormBaseParasite"/>
        </authorList>
    </citation>
    <scope>IDENTIFICATION</scope>
</reference>
<dbReference type="AlphaFoldDB" id="A0A914XN51"/>
<keyword evidence="1" id="KW-1133">Transmembrane helix</keyword>
<organism evidence="2 3">
    <name type="scientific">Plectus sambesii</name>
    <dbReference type="NCBI Taxonomy" id="2011161"/>
    <lineage>
        <taxon>Eukaryota</taxon>
        <taxon>Metazoa</taxon>
        <taxon>Ecdysozoa</taxon>
        <taxon>Nematoda</taxon>
        <taxon>Chromadorea</taxon>
        <taxon>Plectida</taxon>
        <taxon>Plectina</taxon>
        <taxon>Plectoidea</taxon>
        <taxon>Plectidae</taxon>
        <taxon>Plectus</taxon>
    </lineage>
</organism>
<feature type="transmembrane region" description="Helical" evidence="1">
    <location>
        <begin position="20"/>
        <end position="42"/>
    </location>
</feature>
<sequence>MGKVFGNLKRNFDFLSIEQVIKAFYSFSALIFIYIQIIFALFQSTVFFQSAPWDSNSLFLFVDYTETNHSNIIEENFITSAHLYRNLLFECSFVPIIAIVICVAAHFARSRQRDTVLFACFTVLFLIWTINCLSGFLLSYVAVHIKVYTLAVMRTLMVEYERSCLELEALLFCNGVRHEHSGALKYCEGRKYDAKKTSCSDKLSDAVISQQFPILTAVVSLVIAFWFAVMYVNVCRKVKNKKRSAPKLNFSKVENVIEMENIIQPTETLVQPAASYR</sequence>
<proteinExistence type="predicted"/>
<accession>A0A914XN51</accession>
<keyword evidence="1" id="KW-0472">Membrane</keyword>
<name>A0A914XN51_9BILA</name>
<keyword evidence="2" id="KW-1185">Reference proteome</keyword>
<feature type="transmembrane region" description="Helical" evidence="1">
    <location>
        <begin position="212"/>
        <end position="234"/>
    </location>
</feature>
<dbReference type="Proteomes" id="UP000887566">
    <property type="component" value="Unplaced"/>
</dbReference>
<evidence type="ECO:0000313" key="2">
    <source>
        <dbReference type="Proteomes" id="UP000887566"/>
    </source>
</evidence>
<feature type="transmembrane region" description="Helical" evidence="1">
    <location>
        <begin position="115"/>
        <end position="143"/>
    </location>
</feature>
<evidence type="ECO:0000313" key="3">
    <source>
        <dbReference type="WBParaSite" id="PSAMB.scaffold9114size5357.g32125.t1"/>
    </source>
</evidence>
<feature type="transmembrane region" description="Helical" evidence="1">
    <location>
        <begin position="87"/>
        <end position="108"/>
    </location>
</feature>
<evidence type="ECO:0000256" key="1">
    <source>
        <dbReference type="SAM" id="Phobius"/>
    </source>
</evidence>
<keyword evidence="1" id="KW-0812">Transmembrane</keyword>